<dbReference type="InterPro" id="IPR000531">
    <property type="entry name" value="Beta-barrel_TonB"/>
</dbReference>
<dbReference type="RefSeq" id="WP_183410662.1">
    <property type="nucleotide sequence ID" value="NZ_JACHWY010000002.1"/>
</dbReference>
<dbReference type="GO" id="GO:0009279">
    <property type="term" value="C:cell outer membrane"/>
    <property type="evidence" value="ECO:0007669"/>
    <property type="project" value="UniProtKB-SubCell"/>
</dbReference>
<evidence type="ECO:0000256" key="13">
    <source>
        <dbReference type="SAM" id="SignalP"/>
    </source>
</evidence>
<organism evidence="16 17">
    <name type="scientific">Litorivivens lipolytica</name>
    <dbReference type="NCBI Taxonomy" id="1524264"/>
    <lineage>
        <taxon>Bacteria</taxon>
        <taxon>Pseudomonadati</taxon>
        <taxon>Pseudomonadota</taxon>
        <taxon>Gammaproteobacteria</taxon>
        <taxon>Litorivivens</taxon>
    </lineage>
</organism>
<evidence type="ECO:0000259" key="14">
    <source>
        <dbReference type="Pfam" id="PF00593"/>
    </source>
</evidence>
<evidence type="ECO:0000256" key="6">
    <source>
        <dbReference type="ARBA" id="ARBA00023004"/>
    </source>
</evidence>
<dbReference type="Pfam" id="PF00593">
    <property type="entry name" value="TonB_dep_Rec_b-barrel"/>
    <property type="match status" value="1"/>
</dbReference>
<evidence type="ECO:0000256" key="10">
    <source>
        <dbReference type="ARBA" id="ARBA00023237"/>
    </source>
</evidence>
<dbReference type="InterPro" id="IPR012910">
    <property type="entry name" value="Plug_dom"/>
</dbReference>
<keyword evidence="5 11" id="KW-0812">Transmembrane</keyword>
<dbReference type="PANTHER" id="PTHR32552">
    <property type="entry name" value="FERRICHROME IRON RECEPTOR-RELATED"/>
    <property type="match status" value="1"/>
</dbReference>
<feature type="domain" description="TonB-dependent receptor plug" evidence="15">
    <location>
        <begin position="45"/>
        <end position="153"/>
    </location>
</feature>
<evidence type="ECO:0000256" key="7">
    <source>
        <dbReference type="ARBA" id="ARBA00023065"/>
    </source>
</evidence>
<keyword evidence="16" id="KW-0675">Receptor</keyword>
<dbReference type="EMBL" id="JACHWY010000002">
    <property type="protein sequence ID" value="MBB3047908.1"/>
    <property type="molecule type" value="Genomic_DNA"/>
</dbReference>
<evidence type="ECO:0000256" key="11">
    <source>
        <dbReference type="PROSITE-ProRule" id="PRU01360"/>
    </source>
</evidence>
<evidence type="ECO:0000256" key="3">
    <source>
        <dbReference type="ARBA" id="ARBA00022452"/>
    </source>
</evidence>
<proteinExistence type="inferred from homology"/>
<evidence type="ECO:0000313" key="16">
    <source>
        <dbReference type="EMBL" id="MBB3047908.1"/>
    </source>
</evidence>
<keyword evidence="2 11" id="KW-0813">Transport</keyword>
<evidence type="ECO:0000256" key="1">
    <source>
        <dbReference type="ARBA" id="ARBA00004571"/>
    </source>
</evidence>
<keyword evidence="9 11" id="KW-0472">Membrane</keyword>
<dbReference type="Proteomes" id="UP000537130">
    <property type="component" value="Unassembled WGS sequence"/>
</dbReference>
<keyword evidence="7" id="KW-0406">Ion transport</keyword>
<comment type="subcellular location">
    <subcellularLocation>
        <location evidence="1 11">Cell outer membrane</location>
        <topology evidence="1 11">Multi-pass membrane protein</topology>
    </subcellularLocation>
</comment>
<gene>
    <name evidence="16" type="ORF">FHR99_002174</name>
</gene>
<keyword evidence="4" id="KW-0410">Iron transport</keyword>
<dbReference type="AlphaFoldDB" id="A0A7W4W6E4"/>
<dbReference type="InterPro" id="IPR039426">
    <property type="entry name" value="TonB-dep_rcpt-like"/>
</dbReference>
<keyword evidence="17" id="KW-1185">Reference proteome</keyword>
<dbReference type="SUPFAM" id="SSF56935">
    <property type="entry name" value="Porins"/>
    <property type="match status" value="1"/>
</dbReference>
<keyword evidence="13" id="KW-0732">Signal</keyword>
<dbReference type="Pfam" id="PF07715">
    <property type="entry name" value="Plug"/>
    <property type="match status" value="1"/>
</dbReference>
<accession>A0A7W4W6E4</accession>
<protein>
    <submittedName>
        <fullName evidence="16">Iron complex outermembrane receptor protein</fullName>
    </submittedName>
</protein>
<dbReference type="InterPro" id="IPR036942">
    <property type="entry name" value="Beta-barrel_TonB_sf"/>
</dbReference>
<evidence type="ECO:0000313" key="17">
    <source>
        <dbReference type="Proteomes" id="UP000537130"/>
    </source>
</evidence>
<dbReference type="PANTHER" id="PTHR32552:SF81">
    <property type="entry name" value="TONB-DEPENDENT OUTER MEMBRANE RECEPTOR"/>
    <property type="match status" value="1"/>
</dbReference>
<keyword evidence="8 12" id="KW-0798">TonB box</keyword>
<feature type="domain" description="TonB-dependent receptor-like beta-barrel" evidence="14">
    <location>
        <begin position="264"/>
        <end position="773"/>
    </location>
</feature>
<comment type="caution">
    <text evidence="16">The sequence shown here is derived from an EMBL/GenBank/DDBJ whole genome shotgun (WGS) entry which is preliminary data.</text>
</comment>
<dbReference type="GO" id="GO:0006826">
    <property type="term" value="P:iron ion transport"/>
    <property type="evidence" value="ECO:0007669"/>
    <property type="project" value="UniProtKB-KW"/>
</dbReference>
<keyword evidence="3 11" id="KW-1134">Transmembrane beta strand</keyword>
<evidence type="ECO:0000256" key="2">
    <source>
        <dbReference type="ARBA" id="ARBA00022448"/>
    </source>
</evidence>
<reference evidence="16 17" key="1">
    <citation type="submission" date="2020-08" db="EMBL/GenBank/DDBJ databases">
        <title>Genomic Encyclopedia of Type Strains, Phase III (KMG-III): the genomes of soil and plant-associated and newly described type strains.</title>
        <authorList>
            <person name="Whitman W."/>
        </authorList>
    </citation>
    <scope>NUCLEOTIDE SEQUENCE [LARGE SCALE GENOMIC DNA]</scope>
    <source>
        <strain evidence="16 17">CECT 8654</strain>
    </source>
</reference>
<name>A0A7W4W6E4_9GAMM</name>
<evidence type="ECO:0000256" key="8">
    <source>
        <dbReference type="ARBA" id="ARBA00023077"/>
    </source>
</evidence>
<evidence type="ECO:0000256" key="4">
    <source>
        <dbReference type="ARBA" id="ARBA00022496"/>
    </source>
</evidence>
<feature type="signal peptide" evidence="13">
    <location>
        <begin position="1"/>
        <end position="28"/>
    </location>
</feature>
<keyword evidence="10 11" id="KW-0998">Cell outer membrane</keyword>
<sequence>MKKYLIPACVLSASVFAPLSSSSGQPTAQVLEEVIVTAQRRSESTQDIPVAITGFTGNAIEKFGVESTNDVGAQVPNMQVSGPYGEVQPIFAIRGVSMSDYNSNQASPIGVYVDEAYQPAVYSHGANFFDLERLEVLRGPQGTLYGKNTTGGAINMITRTPEIDTPFNGRIRAGVGSYDATVAEAAVEGTVLPGTLSARVALMFKKDDGYQENPLGGANGAQTDTRGGRLALNWAINDNTTAILKVTRTENDANTAQVRNEPGVDIRNTSSTANSNGFIDYTGYSRPHEDLDFHEIESNKMGPLITTTDTAVLNVTMNYETFSIVSVSSYGDAQYFQDANTDGSPLRLLEIDWSSDTVYYSQDLRFVSEWASPFQLIAGVYYGYENLGLQNIYCIFEDLPDTRVGEENSDTAGLAPFLVGFGCVDQRLRTEKDSRAVYGQVRFEPTERFGIDLGMRYTEDRNDMPYYNTSRIGYDGSPIGTWVPANSTGRDEAFTPLIVSPNQIAYCAANPGACSGTPGYTHGDYTLESQDPLEAIEKEWTGKLGADYALTPDILLYASYSRGYRSGSYNGGVYYLERDLEEAYARPEFIDAYEIGVKADLLDGRARFNAAAFYYDYTDQQFVNVVGISVFLENAGASEIQGVEAEFQYQISQRLFLNAGVGLLDTEYKELMLADTTTLANPEDQVDLAGNDLISAPDVNFNISVDWDVLVTDYGYLSLNVNGSYQSKQWFSAYNDDAEYEATKQDAYHLLNARLSWFSADDRYSLAAFVKNIEDVEYDYYAIDLQASFGYTYFLSGPPKSWGVEASYRF</sequence>
<keyword evidence="6" id="KW-0408">Iron</keyword>
<evidence type="ECO:0000256" key="9">
    <source>
        <dbReference type="ARBA" id="ARBA00023136"/>
    </source>
</evidence>
<dbReference type="Gene3D" id="2.40.170.20">
    <property type="entry name" value="TonB-dependent receptor, beta-barrel domain"/>
    <property type="match status" value="1"/>
</dbReference>
<dbReference type="PROSITE" id="PS52016">
    <property type="entry name" value="TONB_DEPENDENT_REC_3"/>
    <property type="match status" value="1"/>
</dbReference>
<comment type="similarity">
    <text evidence="11 12">Belongs to the TonB-dependent receptor family.</text>
</comment>
<evidence type="ECO:0000256" key="12">
    <source>
        <dbReference type="RuleBase" id="RU003357"/>
    </source>
</evidence>
<evidence type="ECO:0000259" key="15">
    <source>
        <dbReference type="Pfam" id="PF07715"/>
    </source>
</evidence>
<evidence type="ECO:0000256" key="5">
    <source>
        <dbReference type="ARBA" id="ARBA00022692"/>
    </source>
</evidence>
<feature type="chain" id="PRO_5030595725" evidence="13">
    <location>
        <begin position="29"/>
        <end position="810"/>
    </location>
</feature>